<dbReference type="Gene3D" id="3.40.50.150">
    <property type="entry name" value="Vaccinia Virus protein VP39"/>
    <property type="match status" value="1"/>
</dbReference>
<comment type="catalytic activity">
    <reaction evidence="14">
        <text>a 5'-end (N(2),N(7)-dimethyl 5'-triphosphoguanosine)-ribonucleoside in snoRNA + S-adenosyl-L-methionine = a 5'-end (N(2),N(2),N(7)-trimethyl 5'-triphosphoguanosine)-ribonucleoside in snoRNA + S-adenosyl-L-homocysteine + H(+)</text>
        <dbReference type="Rhea" id="RHEA:78507"/>
        <dbReference type="Rhea" id="RHEA-COMP:19088"/>
        <dbReference type="Rhea" id="RHEA-COMP:19090"/>
        <dbReference type="ChEBI" id="CHEBI:15378"/>
        <dbReference type="ChEBI" id="CHEBI:57856"/>
        <dbReference type="ChEBI" id="CHEBI:59789"/>
        <dbReference type="ChEBI" id="CHEBI:167623"/>
        <dbReference type="ChEBI" id="CHEBI:172880"/>
    </reaction>
    <physiologicalReaction direction="left-to-right" evidence="14">
        <dbReference type="Rhea" id="RHEA:78508"/>
    </physiologicalReaction>
</comment>
<dbReference type="PANTHER" id="PTHR14741:SF32">
    <property type="entry name" value="TRIMETHYLGUANOSINE SYNTHASE"/>
    <property type="match status" value="1"/>
</dbReference>
<organism evidence="24 25">
    <name type="scientific">Capsaspora owczarzaki (strain ATCC 30864)</name>
    <dbReference type="NCBI Taxonomy" id="595528"/>
    <lineage>
        <taxon>Eukaryota</taxon>
        <taxon>Filasterea</taxon>
        <taxon>Capsaspora</taxon>
    </lineage>
</organism>
<evidence type="ECO:0000256" key="20">
    <source>
        <dbReference type="ARBA" id="ARBA00064494"/>
    </source>
</evidence>
<keyword evidence="8" id="KW-0808">Transferase</keyword>
<evidence type="ECO:0000256" key="15">
    <source>
        <dbReference type="ARBA" id="ARBA00048740"/>
    </source>
</evidence>
<reference evidence="25" key="1">
    <citation type="submission" date="2011-02" db="EMBL/GenBank/DDBJ databases">
        <title>The Genome Sequence of Capsaspora owczarzaki ATCC 30864.</title>
        <authorList>
            <person name="Russ C."/>
            <person name="Cuomo C."/>
            <person name="Burger G."/>
            <person name="Gray M.W."/>
            <person name="Holland P.W.H."/>
            <person name="King N."/>
            <person name="Lang F.B.F."/>
            <person name="Roger A.J."/>
            <person name="Ruiz-Trillo I."/>
            <person name="Young S.K."/>
            <person name="Zeng Q."/>
            <person name="Gargeya S."/>
            <person name="Alvarado L."/>
            <person name="Berlin A."/>
            <person name="Chapman S.B."/>
            <person name="Chen Z."/>
            <person name="Freedman E."/>
            <person name="Gellesch M."/>
            <person name="Goldberg J."/>
            <person name="Griggs A."/>
            <person name="Gujja S."/>
            <person name="Heilman E."/>
            <person name="Heiman D."/>
            <person name="Howarth C."/>
            <person name="Mehta T."/>
            <person name="Neiman D."/>
            <person name="Pearson M."/>
            <person name="Roberts A."/>
            <person name="Saif S."/>
            <person name="Shea T."/>
            <person name="Shenoy N."/>
            <person name="Sisk P."/>
            <person name="Stolte C."/>
            <person name="Sykes S."/>
            <person name="White J."/>
            <person name="Yandava C."/>
            <person name="Haas B."/>
            <person name="Nusbaum C."/>
            <person name="Birren B."/>
        </authorList>
    </citation>
    <scope>NUCLEOTIDE SEQUENCE</scope>
    <source>
        <strain evidence="25">ATCC 30864</strain>
    </source>
</reference>
<dbReference type="PANTHER" id="PTHR14741">
    <property type="entry name" value="S-ADENOSYLMETHIONINE-DEPENDENT METHYLTRANSFERASE RELATED"/>
    <property type="match status" value="1"/>
</dbReference>
<keyword evidence="12" id="KW-0539">Nucleus</keyword>
<feature type="region of interest" description="Disordered" evidence="23">
    <location>
        <begin position="1"/>
        <end position="21"/>
    </location>
</feature>
<evidence type="ECO:0000256" key="11">
    <source>
        <dbReference type="ARBA" id="ARBA00023163"/>
    </source>
</evidence>
<evidence type="ECO:0000256" key="8">
    <source>
        <dbReference type="ARBA" id="ARBA00022679"/>
    </source>
</evidence>
<dbReference type="SUPFAM" id="SSF53335">
    <property type="entry name" value="S-adenosyl-L-methionine-dependent methyltransferases"/>
    <property type="match status" value="1"/>
</dbReference>
<name>A0A0D2WMD7_CAPO3</name>
<dbReference type="OrthoDB" id="194443at2759"/>
<keyword evidence="25" id="KW-1185">Reference proteome</keyword>
<evidence type="ECO:0000256" key="3">
    <source>
        <dbReference type="ARBA" id="ARBA00004604"/>
    </source>
</evidence>
<dbReference type="Proteomes" id="UP000008743">
    <property type="component" value="Unassembled WGS sequence"/>
</dbReference>
<dbReference type="AlphaFoldDB" id="A0A0D2WMD7"/>
<keyword evidence="11" id="KW-0804">Transcription</keyword>
<dbReference type="GO" id="GO:0071164">
    <property type="term" value="F:RNA cap trimethylguanosine synthase activity"/>
    <property type="evidence" value="ECO:0007669"/>
    <property type="project" value="TreeGrafter"/>
</dbReference>
<evidence type="ECO:0000256" key="10">
    <source>
        <dbReference type="ARBA" id="ARBA00023015"/>
    </source>
</evidence>
<evidence type="ECO:0000256" key="23">
    <source>
        <dbReference type="SAM" id="MobiDB-lite"/>
    </source>
</evidence>
<evidence type="ECO:0000256" key="13">
    <source>
        <dbReference type="ARBA" id="ARBA00025783"/>
    </source>
</evidence>
<evidence type="ECO:0000256" key="19">
    <source>
        <dbReference type="ARBA" id="ARBA00057179"/>
    </source>
</evidence>
<dbReference type="CDD" id="cd02440">
    <property type="entry name" value="AdoMet_MTases"/>
    <property type="match status" value="1"/>
</dbReference>
<dbReference type="GO" id="GO:0015030">
    <property type="term" value="C:Cajal body"/>
    <property type="evidence" value="ECO:0007669"/>
    <property type="project" value="UniProtKB-SubCell"/>
</dbReference>
<evidence type="ECO:0000256" key="2">
    <source>
        <dbReference type="ARBA" id="ARBA00004496"/>
    </source>
</evidence>
<dbReference type="RefSeq" id="XP_004349209.2">
    <property type="nucleotide sequence ID" value="XM_004349159.2"/>
</dbReference>
<dbReference type="GO" id="GO:0005730">
    <property type="term" value="C:nucleolus"/>
    <property type="evidence" value="ECO:0007669"/>
    <property type="project" value="UniProtKB-SubCell"/>
</dbReference>
<feature type="compositionally biased region" description="Low complexity" evidence="23">
    <location>
        <begin position="191"/>
        <end position="209"/>
    </location>
</feature>
<feature type="region of interest" description="Disordered" evidence="23">
    <location>
        <begin position="191"/>
        <end position="232"/>
    </location>
</feature>
<accession>A0A0D2WMD7</accession>
<comment type="similarity">
    <text evidence="13">Belongs to the methyltransferase superfamily. Trimethylguanosine synthase family.</text>
</comment>
<comment type="catalytic activity">
    <reaction evidence="16">
        <text>a 5'-end (N(2),N(7)-dimethyl 5'-triphosphoguanosine)-ribonucleoside in snRNA + S-adenosyl-L-methionine = a 5'-end (N(2),N(2),N(7)-trimethyl 5'-triphosphoguanosine)-ribonucleoside in snRNA + S-adenosyl-L-homocysteine + H(+)</text>
        <dbReference type="Rhea" id="RHEA:78479"/>
        <dbReference type="Rhea" id="RHEA-COMP:19087"/>
        <dbReference type="Rhea" id="RHEA-COMP:19089"/>
        <dbReference type="ChEBI" id="CHEBI:15378"/>
        <dbReference type="ChEBI" id="CHEBI:57856"/>
        <dbReference type="ChEBI" id="CHEBI:59789"/>
        <dbReference type="ChEBI" id="CHEBI:167623"/>
        <dbReference type="ChEBI" id="CHEBI:172880"/>
    </reaction>
    <physiologicalReaction direction="left-to-right" evidence="16">
        <dbReference type="Rhea" id="RHEA:78480"/>
    </physiologicalReaction>
</comment>
<protein>
    <recommendedName>
        <fullName evidence="4">Trimethylguanosine synthase</fullName>
    </recommendedName>
    <alternativeName>
        <fullName evidence="18">Cap-specific guanine-N(2) methyltransferase</fullName>
    </alternativeName>
    <alternativeName>
        <fullName evidence="21">Nuclear receptor coactivator 6-interacting protein</fullName>
    </alternativeName>
    <alternativeName>
        <fullName evidence="22">PRIP-interacting protein with methyltransferase motif</fullName>
    </alternativeName>
</protein>
<evidence type="ECO:0000313" key="24">
    <source>
        <dbReference type="EMBL" id="KJE91303.1"/>
    </source>
</evidence>
<evidence type="ECO:0000256" key="6">
    <source>
        <dbReference type="ARBA" id="ARBA00022553"/>
    </source>
</evidence>
<evidence type="ECO:0000256" key="22">
    <source>
        <dbReference type="ARBA" id="ARBA00081504"/>
    </source>
</evidence>
<comment type="catalytic activity">
    <reaction evidence="17">
        <text>a 5'-end (N(7)-methyl 5'-triphosphoguanosine)-ribonucleoside in snRNA + S-adenosyl-L-methionine = a 5'-end (N(2),N(7)-dimethyl 5'-triphosphoguanosine)-ribonucleoside in snRNA + S-adenosyl-L-homocysteine + H(+)</text>
        <dbReference type="Rhea" id="RHEA:78471"/>
        <dbReference type="Rhea" id="RHEA-COMP:19085"/>
        <dbReference type="Rhea" id="RHEA-COMP:19087"/>
        <dbReference type="ChEBI" id="CHEBI:15378"/>
        <dbReference type="ChEBI" id="CHEBI:57856"/>
        <dbReference type="ChEBI" id="CHEBI:59789"/>
        <dbReference type="ChEBI" id="CHEBI:156461"/>
        <dbReference type="ChEBI" id="CHEBI:172880"/>
    </reaction>
    <physiologicalReaction direction="left-to-right" evidence="17">
        <dbReference type="Rhea" id="RHEA:78472"/>
    </physiologicalReaction>
</comment>
<keyword evidence="10" id="KW-0805">Transcription regulation</keyword>
<dbReference type="InterPro" id="IPR029063">
    <property type="entry name" value="SAM-dependent_MTases_sf"/>
</dbReference>
<evidence type="ECO:0000256" key="18">
    <source>
        <dbReference type="ARBA" id="ARBA00049790"/>
    </source>
</evidence>
<feature type="region of interest" description="Disordered" evidence="23">
    <location>
        <begin position="33"/>
        <end position="179"/>
    </location>
</feature>
<gene>
    <name evidence="24" type="ORF">CAOG_002459</name>
</gene>
<proteinExistence type="inferred from homology"/>
<sequence>MSRRRIQSSGSTGPSAKEYKSVSVAWRAVASYVDEPTSVLEAAPRPARTRVARSMRHEEEQRIHTKSDEEDENSGSASGANLDADSGSSDGDDDDNENDEERERQLESALELENQLRAMGLPAQFKSAPSRMPPRTAASQKRRLEVDTESDEEAEESSHPRRKRAKRRRRLSSNGAVKSVGPLVWETFASSASSSSSSSRSNSDVSSQSSDDDDEDEDQLVPLPSHKPPEIADTCAQSSNVAIIDATNMSSSKKRRQRRKAQLAANAEKLLRDEQALQLPSTCAKPPHSKYWFQRYRLFSKFDEGVMMDEEGWYSVTPEVIAAHIAWRCAAGVVVDAFCGVGGNTIQFALSSHFVIAIDIDPRKIECARHNARLYGVEDRIEFIVADFFAVAPRLRADVVFLSPPWGGPSYLEKEVFALEDMLPRHGAEIFRAAQSISPNIAYFVPRNTGLEQLAELAGPEGHCELEHNYLHHKVKTITAYYGALVTDPGITETESYGEDTWQAGNQDDAAAETAAES</sequence>
<feature type="compositionally biased region" description="Acidic residues" evidence="23">
    <location>
        <begin position="210"/>
        <end position="219"/>
    </location>
</feature>
<dbReference type="eggNOG" id="KOG2730">
    <property type="taxonomic scope" value="Eukaryota"/>
</dbReference>
<dbReference type="GO" id="GO:0005737">
    <property type="term" value="C:cytoplasm"/>
    <property type="evidence" value="ECO:0007669"/>
    <property type="project" value="UniProtKB-SubCell"/>
</dbReference>
<feature type="compositionally biased region" description="Acidic residues" evidence="23">
    <location>
        <begin position="90"/>
        <end position="100"/>
    </location>
</feature>
<evidence type="ECO:0000313" key="25">
    <source>
        <dbReference type="Proteomes" id="UP000008743"/>
    </source>
</evidence>
<feature type="compositionally biased region" description="Basic residues" evidence="23">
    <location>
        <begin position="160"/>
        <end position="171"/>
    </location>
</feature>
<evidence type="ECO:0000256" key="4">
    <source>
        <dbReference type="ARBA" id="ARBA00018517"/>
    </source>
</evidence>
<dbReference type="EMBL" id="KE346362">
    <property type="protein sequence ID" value="KJE91303.1"/>
    <property type="molecule type" value="Genomic_DNA"/>
</dbReference>
<evidence type="ECO:0000256" key="5">
    <source>
        <dbReference type="ARBA" id="ARBA00022490"/>
    </source>
</evidence>
<dbReference type="STRING" id="595528.A0A0D2WMD7"/>
<feature type="compositionally biased region" description="Basic and acidic residues" evidence="23">
    <location>
        <begin position="55"/>
        <end position="67"/>
    </location>
</feature>
<keyword evidence="5" id="KW-0963">Cytoplasm</keyword>
<comment type="catalytic activity">
    <reaction evidence="15">
        <text>a 5'-end (N(7)-methyl 5'-triphosphoguanosine)-ribonucleoside in snoRNA + S-adenosyl-L-methionine = a 5'-end (N(2),N(7)-dimethyl 5'-triphosphoguanosine)-ribonucleoside in snoRNA + S-adenosyl-L-homocysteine + H(+)</text>
        <dbReference type="Rhea" id="RHEA:78475"/>
        <dbReference type="Rhea" id="RHEA-COMP:19086"/>
        <dbReference type="Rhea" id="RHEA-COMP:19088"/>
        <dbReference type="ChEBI" id="CHEBI:15378"/>
        <dbReference type="ChEBI" id="CHEBI:57856"/>
        <dbReference type="ChEBI" id="CHEBI:59789"/>
        <dbReference type="ChEBI" id="CHEBI:156461"/>
        <dbReference type="ChEBI" id="CHEBI:172880"/>
    </reaction>
    <physiologicalReaction direction="left-to-right" evidence="15">
        <dbReference type="Rhea" id="RHEA:78476"/>
    </physiologicalReaction>
</comment>
<keyword evidence="6" id="KW-0597">Phosphoprotein</keyword>
<keyword evidence="7" id="KW-0489">Methyltransferase</keyword>
<comment type="subunit">
    <text evidence="20">May form homooligomers. Interacts with CREBBP/CBP, EED/WAIT1, EP300/P300, NCOA6/PRIP, PPARBP/PBP and SMN.</text>
</comment>
<keyword evidence="9" id="KW-0949">S-adenosyl-L-methionine</keyword>
<comment type="function">
    <text evidence="19">Catalyzes the 2 serial methylation steps for the conversion of the 7-monomethylguanosine (m(7)G) caps of snRNAs and snoRNAs to a 2,2,7-trimethylguanosine (m(2,2,7)G) cap structure. The enzyme is specific for guanine, and N7 methylation must precede N2 methylation. Hypermethylation of the m7G cap of U snRNAs leads to their concentration in nuclear foci, their colocalization with coilin and the formation of canonical Cajal bodies (CBs). Plays a role in transcriptional regulation.</text>
</comment>
<evidence type="ECO:0000256" key="14">
    <source>
        <dbReference type="ARBA" id="ARBA00047418"/>
    </source>
</evidence>
<dbReference type="FunFam" id="3.40.50.150:FF:000066">
    <property type="entry name" value="Trimethylguanosine synthase 1"/>
    <property type="match status" value="1"/>
</dbReference>
<feature type="compositionally biased region" description="Low complexity" evidence="23">
    <location>
        <begin position="74"/>
        <end position="89"/>
    </location>
</feature>
<evidence type="ECO:0000256" key="12">
    <source>
        <dbReference type="ARBA" id="ARBA00023242"/>
    </source>
</evidence>
<dbReference type="InParanoid" id="A0A0D2WMD7"/>
<evidence type="ECO:0000256" key="17">
    <source>
        <dbReference type="ARBA" id="ARBA00049075"/>
    </source>
</evidence>
<evidence type="ECO:0000256" key="1">
    <source>
        <dbReference type="ARBA" id="ARBA00004408"/>
    </source>
</evidence>
<evidence type="ECO:0000256" key="16">
    <source>
        <dbReference type="ARBA" id="ARBA00048763"/>
    </source>
</evidence>
<evidence type="ECO:0000256" key="21">
    <source>
        <dbReference type="ARBA" id="ARBA00079339"/>
    </source>
</evidence>
<dbReference type="PhylomeDB" id="A0A0D2WMD7"/>
<dbReference type="Pfam" id="PF09445">
    <property type="entry name" value="Methyltransf_15"/>
    <property type="match status" value="1"/>
</dbReference>
<evidence type="ECO:0000256" key="7">
    <source>
        <dbReference type="ARBA" id="ARBA00022603"/>
    </source>
</evidence>
<evidence type="ECO:0000256" key="9">
    <source>
        <dbReference type="ARBA" id="ARBA00022691"/>
    </source>
</evidence>
<dbReference type="InterPro" id="IPR019012">
    <property type="entry name" value="RNA_cap_Gua-N2-MeTrfase"/>
</dbReference>
<comment type="subcellular location">
    <subcellularLocation>
        <location evidence="2">Cytoplasm</location>
    </subcellularLocation>
    <subcellularLocation>
        <location evidence="1">Nucleus</location>
        <location evidence="1">Cajal body</location>
    </subcellularLocation>
    <subcellularLocation>
        <location evidence="3">Nucleus</location>
        <location evidence="3">Nucleolus</location>
    </subcellularLocation>
</comment>